<gene>
    <name evidence="1" type="ORF">PFISCL1PPCAC_25534</name>
</gene>
<name>A0AAV5WQF3_9BILA</name>
<dbReference type="AlphaFoldDB" id="A0AAV5WQF3"/>
<keyword evidence="2" id="KW-1185">Reference proteome</keyword>
<feature type="non-terminal residue" evidence="1">
    <location>
        <position position="67"/>
    </location>
</feature>
<organism evidence="1 2">
    <name type="scientific">Pristionchus fissidentatus</name>
    <dbReference type="NCBI Taxonomy" id="1538716"/>
    <lineage>
        <taxon>Eukaryota</taxon>
        <taxon>Metazoa</taxon>
        <taxon>Ecdysozoa</taxon>
        <taxon>Nematoda</taxon>
        <taxon>Chromadorea</taxon>
        <taxon>Rhabditida</taxon>
        <taxon>Rhabditina</taxon>
        <taxon>Diplogasteromorpha</taxon>
        <taxon>Diplogasteroidea</taxon>
        <taxon>Neodiplogasteridae</taxon>
        <taxon>Pristionchus</taxon>
    </lineage>
</organism>
<proteinExistence type="predicted"/>
<accession>A0AAV5WQF3</accession>
<dbReference type="EMBL" id="BTSY01000006">
    <property type="protein sequence ID" value="GMT34237.1"/>
    <property type="molecule type" value="Genomic_DNA"/>
</dbReference>
<reference evidence="1" key="1">
    <citation type="submission" date="2023-10" db="EMBL/GenBank/DDBJ databases">
        <title>Genome assembly of Pristionchus species.</title>
        <authorList>
            <person name="Yoshida K."/>
            <person name="Sommer R.J."/>
        </authorList>
    </citation>
    <scope>NUCLEOTIDE SEQUENCE</scope>
    <source>
        <strain evidence="1">RS5133</strain>
    </source>
</reference>
<dbReference type="Proteomes" id="UP001432322">
    <property type="component" value="Unassembled WGS sequence"/>
</dbReference>
<feature type="non-terminal residue" evidence="1">
    <location>
        <position position="1"/>
    </location>
</feature>
<comment type="caution">
    <text evidence="1">The sequence shown here is derived from an EMBL/GenBank/DDBJ whole genome shotgun (WGS) entry which is preliminary data.</text>
</comment>
<evidence type="ECO:0000313" key="2">
    <source>
        <dbReference type="Proteomes" id="UP001432322"/>
    </source>
</evidence>
<protein>
    <submittedName>
        <fullName evidence="1">Uncharacterized protein</fullName>
    </submittedName>
</protein>
<sequence>SPSTLLTISLRDKNCSFWLSRDRRPLMIEEKLDRSISGVEVKLMRESDNEVLRLIQIRMTLIVLLIS</sequence>
<evidence type="ECO:0000313" key="1">
    <source>
        <dbReference type="EMBL" id="GMT34237.1"/>
    </source>
</evidence>